<name>A0A8D2Q4A3_VARKO</name>
<dbReference type="InterPro" id="IPR024161">
    <property type="entry name" value="Znf_nanos-typ"/>
</dbReference>
<comment type="subcellular location">
    <subcellularLocation>
        <location evidence="1">Cytoplasm</location>
    </subcellularLocation>
</comment>
<reference evidence="10" key="1">
    <citation type="submission" date="2025-08" db="UniProtKB">
        <authorList>
            <consortium name="Ensembl"/>
        </authorList>
    </citation>
    <scope>IDENTIFICATION</scope>
</reference>
<dbReference type="Pfam" id="PF05741">
    <property type="entry name" value="zf-nanos"/>
    <property type="match status" value="1"/>
</dbReference>
<keyword evidence="6 8" id="KW-0810">Translation regulation</keyword>
<evidence type="ECO:0000256" key="1">
    <source>
        <dbReference type="ARBA" id="ARBA00004496"/>
    </source>
</evidence>
<dbReference type="FunFam" id="4.10.60.30:FF:000001">
    <property type="entry name" value="nanos homolog 3"/>
    <property type="match status" value="1"/>
</dbReference>
<dbReference type="GO" id="GO:0006417">
    <property type="term" value="P:regulation of translation"/>
    <property type="evidence" value="ECO:0007669"/>
    <property type="project" value="UniProtKB-UniRule"/>
</dbReference>
<evidence type="ECO:0000313" key="10">
    <source>
        <dbReference type="Ensembl" id="ENSVKKP00000018472.1"/>
    </source>
</evidence>
<evidence type="ECO:0000256" key="8">
    <source>
        <dbReference type="PROSITE-ProRule" id="PRU00855"/>
    </source>
</evidence>
<protein>
    <submittedName>
        <fullName evidence="10">Nanos C2HC-type zinc finger 3</fullName>
    </submittedName>
</protein>
<accession>A0A8D2Q4A3</accession>
<evidence type="ECO:0000256" key="3">
    <source>
        <dbReference type="ARBA" id="ARBA00022723"/>
    </source>
</evidence>
<sequence>SFLPPLWKDYFQLAKVVEEMCREEDVPKGPASLQQQAAPLLYKPSREVFGPRKGMFCRFCRHNGEAWYIYMSHRLKDEAGRVQCPILRSYTCPQCGASADWAHTIRFCPLTRKGYTSVYNTRTRNAASKKVRHRKLRQGLG</sequence>
<evidence type="ECO:0000256" key="5">
    <source>
        <dbReference type="ARBA" id="ARBA00022833"/>
    </source>
</evidence>
<dbReference type="Proteomes" id="UP000694545">
    <property type="component" value="Unplaced"/>
</dbReference>
<feature type="domain" description="Nanos-type" evidence="9">
    <location>
        <begin position="56"/>
        <end position="110"/>
    </location>
</feature>
<evidence type="ECO:0000313" key="11">
    <source>
        <dbReference type="Proteomes" id="UP000694545"/>
    </source>
</evidence>
<evidence type="ECO:0000256" key="2">
    <source>
        <dbReference type="ARBA" id="ARBA00022490"/>
    </source>
</evidence>
<keyword evidence="3" id="KW-0479">Metal-binding</keyword>
<evidence type="ECO:0000256" key="6">
    <source>
        <dbReference type="ARBA" id="ARBA00022845"/>
    </source>
</evidence>
<organism evidence="10 11">
    <name type="scientific">Varanus komodoensis</name>
    <name type="common">Komodo dragon</name>
    <dbReference type="NCBI Taxonomy" id="61221"/>
    <lineage>
        <taxon>Eukaryota</taxon>
        <taxon>Metazoa</taxon>
        <taxon>Chordata</taxon>
        <taxon>Craniata</taxon>
        <taxon>Vertebrata</taxon>
        <taxon>Euteleostomi</taxon>
        <taxon>Lepidosauria</taxon>
        <taxon>Squamata</taxon>
        <taxon>Bifurcata</taxon>
        <taxon>Unidentata</taxon>
        <taxon>Episquamata</taxon>
        <taxon>Toxicofera</taxon>
        <taxon>Anguimorpha</taxon>
        <taxon>Paleoanguimorpha</taxon>
        <taxon>Varanoidea</taxon>
        <taxon>Varanidae</taxon>
        <taxon>Varanus</taxon>
    </lineage>
</organism>
<keyword evidence="5" id="KW-0862">Zinc</keyword>
<dbReference type="PANTHER" id="PTHR12887">
    <property type="entry name" value="NANOS PROTEIN"/>
    <property type="match status" value="1"/>
</dbReference>
<dbReference type="InterPro" id="IPR038129">
    <property type="entry name" value="Nanos_sf"/>
</dbReference>
<dbReference type="OMA" id="WYILISE"/>
<dbReference type="GO" id="GO:0003723">
    <property type="term" value="F:RNA binding"/>
    <property type="evidence" value="ECO:0007669"/>
    <property type="project" value="UniProtKB-UniRule"/>
</dbReference>
<dbReference type="InterPro" id="IPR008705">
    <property type="entry name" value="Nanos/Xcar2"/>
</dbReference>
<keyword evidence="2" id="KW-0963">Cytoplasm</keyword>
<comment type="similarity">
    <text evidence="8">Belongs to the nanos family.</text>
</comment>
<evidence type="ECO:0000256" key="7">
    <source>
        <dbReference type="ARBA" id="ARBA00022884"/>
    </source>
</evidence>
<keyword evidence="11" id="KW-1185">Reference proteome</keyword>
<dbReference type="GO" id="GO:0005737">
    <property type="term" value="C:cytoplasm"/>
    <property type="evidence" value="ECO:0007669"/>
    <property type="project" value="UniProtKB-SubCell"/>
</dbReference>
<dbReference type="GO" id="GO:0008270">
    <property type="term" value="F:zinc ion binding"/>
    <property type="evidence" value="ECO:0007669"/>
    <property type="project" value="UniProtKB-KW"/>
</dbReference>
<evidence type="ECO:0000259" key="9">
    <source>
        <dbReference type="PROSITE" id="PS51522"/>
    </source>
</evidence>
<dbReference type="PROSITE" id="PS51522">
    <property type="entry name" value="ZF_NANOS"/>
    <property type="match status" value="1"/>
</dbReference>
<dbReference type="Gene3D" id="4.10.60.30">
    <property type="entry name" value="Nanos, RNA-binding domain"/>
    <property type="match status" value="1"/>
</dbReference>
<dbReference type="AlphaFoldDB" id="A0A8D2Q4A3"/>
<evidence type="ECO:0000256" key="4">
    <source>
        <dbReference type="ARBA" id="ARBA00022771"/>
    </source>
</evidence>
<dbReference type="Ensembl" id="ENSVKKT00000018935.1">
    <property type="protein sequence ID" value="ENSVKKP00000018472.1"/>
    <property type="gene ID" value="ENSVKKG00000012583.1"/>
</dbReference>
<proteinExistence type="inferred from homology"/>
<reference evidence="10" key="2">
    <citation type="submission" date="2025-09" db="UniProtKB">
        <authorList>
            <consortium name="Ensembl"/>
        </authorList>
    </citation>
    <scope>IDENTIFICATION</scope>
</reference>
<keyword evidence="4 8" id="KW-0863">Zinc-finger</keyword>
<keyword evidence="7 8" id="KW-0694">RNA-binding</keyword>